<proteinExistence type="predicted"/>
<evidence type="ECO:0000256" key="1">
    <source>
        <dbReference type="ARBA" id="ARBA00022723"/>
    </source>
</evidence>
<feature type="compositionally biased region" description="Basic and acidic residues" evidence="5">
    <location>
        <begin position="970"/>
        <end position="980"/>
    </location>
</feature>
<dbReference type="InterPro" id="IPR046341">
    <property type="entry name" value="SET_dom_sf"/>
</dbReference>
<dbReference type="GO" id="GO:0034967">
    <property type="term" value="C:Set3 complex"/>
    <property type="evidence" value="ECO:0007669"/>
    <property type="project" value="TreeGrafter"/>
</dbReference>
<feature type="compositionally biased region" description="Polar residues" evidence="5">
    <location>
        <begin position="981"/>
        <end position="1011"/>
    </location>
</feature>
<feature type="domain" description="SET" evidence="7">
    <location>
        <begin position="524"/>
        <end position="680"/>
    </location>
</feature>
<dbReference type="EMBL" id="CP143787">
    <property type="protein sequence ID" value="WVN88914.1"/>
    <property type="molecule type" value="Genomic_DNA"/>
</dbReference>
<evidence type="ECO:0000256" key="5">
    <source>
        <dbReference type="SAM" id="MobiDB-lite"/>
    </source>
</evidence>
<reference evidence="8" key="2">
    <citation type="journal article" date="2022" name="Elife">
        <title>Obligate sexual reproduction of a homothallic fungus closely related to the Cryptococcus pathogenic species complex.</title>
        <authorList>
            <person name="Passer A.R."/>
            <person name="Clancey S.A."/>
            <person name="Shea T."/>
            <person name="David-Palma M."/>
            <person name="Averette A.F."/>
            <person name="Boekhout T."/>
            <person name="Porcel B.M."/>
            <person name="Nowrousian M."/>
            <person name="Cuomo C.A."/>
            <person name="Sun S."/>
            <person name="Heitman J."/>
            <person name="Coelho M.A."/>
        </authorList>
    </citation>
    <scope>NUCLEOTIDE SEQUENCE</scope>
    <source>
        <strain evidence="8">CBS 7841</strain>
    </source>
</reference>
<keyword evidence="1" id="KW-0479">Metal-binding</keyword>
<dbReference type="KEGG" id="cdep:91088339"/>
<reference evidence="8" key="1">
    <citation type="submission" date="2016-06" db="EMBL/GenBank/DDBJ databases">
        <authorList>
            <person name="Cuomo C."/>
            <person name="Litvintseva A."/>
            <person name="Heitman J."/>
            <person name="Chen Y."/>
            <person name="Sun S."/>
            <person name="Springer D."/>
            <person name="Dromer F."/>
            <person name="Young S."/>
            <person name="Zeng Q."/>
            <person name="Chapman S."/>
            <person name="Gujja S."/>
            <person name="Saif S."/>
            <person name="Birren B."/>
        </authorList>
    </citation>
    <scope>NUCLEOTIDE SEQUENCE</scope>
    <source>
        <strain evidence="8">CBS 7841</strain>
    </source>
</reference>
<dbReference type="SUPFAM" id="SSF82199">
    <property type="entry name" value="SET domain"/>
    <property type="match status" value="1"/>
</dbReference>
<dbReference type="SMART" id="SM00317">
    <property type="entry name" value="SET"/>
    <property type="match status" value="1"/>
</dbReference>
<evidence type="ECO:0000259" key="7">
    <source>
        <dbReference type="SMART" id="SM00317"/>
    </source>
</evidence>
<feature type="region of interest" description="Disordered" evidence="5">
    <location>
        <begin position="1233"/>
        <end position="1264"/>
    </location>
</feature>
<feature type="compositionally biased region" description="Polar residues" evidence="5">
    <location>
        <begin position="1556"/>
        <end position="1566"/>
    </location>
</feature>
<dbReference type="SMART" id="SM00249">
    <property type="entry name" value="PHD"/>
    <property type="match status" value="1"/>
</dbReference>
<dbReference type="GO" id="GO:0006325">
    <property type="term" value="P:chromatin organization"/>
    <property type="evidence" value="ECO:0007669"/>
    <property type="project" value="UniProtKB-KW"/>
</dbReference>
<keyword evidence="3" id="KW-0862">Zinc</keyword>
<gene>
    <name evidence="8" type="ORF">L203_104129</name>
</gene>
<feature type="compositionally biased region" description="Polar residues" evidence="5">
    <location>
        <begin position="1233"/>
        <end position="1243"/>
    </location>
</feature>
<feature type="compositionally biased region" description="Low complexity" evidence="5">
    <location>
        <begin position="926"/>
        <end position="939"/>
    </location>
</feature>
<dbReference type="GO" id="GO:0008270">
    <property type="term" value="F:zinc ion binding"/>
    <property type="evidence" value="ECO:0007669"/>
    <property type="project" value="UniProtKB-KW"/>
</dbReference>
<dbReference type="RefSeq" id="XP_066069614.1">
    <property type="nucleotide sequence ID" value="XM_066213517.1"/>
</dbReference>
<feature type="region of interest" description="Disordered" evidence="5">
    <location>
        <begin position="880"/>
        <end position="1012"/>
    </location>
</feature>
<feature type="compositionally biased region" description="Basic and acidic residues" evidence="5">
    <location>
        <begin position="1063"/>
        <end position="1074"/>
    </location>
</feature>
<feature type="compositionally biased region" description="Pro residues" evidence="5">
    <location>
        <begin position="1582"/>
        <end position="1594"/>
    </location>
</feature>
<dbReference type="PANTHER" id="PTHR46462:SF3">
    <property type="entry name" value="UPSET, ISOFORM A"/>
    <property type="match status" value="1"/>
</dbReference>
<feature type="compositionally biased region" description="Basic and acidic residues" evidence="5">
    <location>
        <begin position="1511"/>
        <end position="1540"/>
    </location>
</feature>
<dbReference type="Pfam" id="PF20826">
    <property type="entry name" value="PHD_5"/>
    <property type="match status" value="1"/>
</dbReference>
<feature type="region of interest" description="Disordered" evidence="5">
    <location>
        <begin position="335"/>
        <end position="401"/>
    </location>
</feature>
<feature type="compositionally biased region" description="Polar residues" evidence="5">
    <location>
        <begin position="894"/>
        <end position="925"/>
    </location>
</feature>
<accession>A0AAJ8JUY9</accession>
<dbReference type="Proteomes" id="UP000094043">
    <property type="component" value="Chromosome 4"/>
</dbReference>
<feature type="compositionally biased region" description="Polar residues" evidence="5">
    <location>
        <begin position="1181"/>
        <end position="1221"/>
    </location>
</feature>
<evidence type="ECO:0000259" key="6">
    <source>
        <dbReference type="SMART" id="SM00249"/>
    </source>
</evidence>
<dbReference type="SUPFAM" id="SSF57903">
    <property type="entry name" value="FYVE/PHD zinc finger"/>
    <property type="match status" value="1"/>
</dbReference>
<dbReference type="InterPro" id="IPR013083">
    <property type="entry name" value="Znf_RING/FYVE/PHD"/>
</dbReference>
<name>A0AAJ8JUY9_9TREE</name>
<feature type="compositionally biased region" description="Basic and acidic residues" evidence="5">
    <location>
        <begin position="1170"/>
        <end position="1180"/>
    </location>
</feature>
<feature type="compositionally biased region" description="Basic and acidic residues" evidence="5">
    <location>
        <begin position="335"/>
        <end position="346"/>
    </location>
</feature>
<dbReference type="InterPro" id="IPR011011">
    <property type="entry name" value="Znf_FYVE_PHD"/>
</dbReference>
<dbReference type="Gene3D" id="3.30.40.10">
    <property type="entry name" value="Zinc/RING finger domain, C3HC4 (zinc finger)"/>
    <property type="match status" value="1"/>
</dbReference>
<dbReference type="GO" id="GO:0006355">
    <property type="term" value="P:regulation of DNA-templated transcription"/>
    <property type="evidence" value="ECO:0007669"/>
    <property type="project" value="TreeGrafter"/>
</dbReference>
<organism evidence="8 9">
    <name type="scientific">Cryptococcus depauperatus CBS 7841</name>
    <dbReference type="NCBI Taxonomy" id="1295531"/>
    <lineage>
        <taxon>Eukaryota</taxon>
        <taxon>Fungi</taxon>
        <taxon>Dikarya</taxon>
        <taxon>Basidiomycota</taxon>
        <taxon>Agaricomycotina</taxon>
        <taxon>Tremellomycetes</taxon>
        <taxon>Tremellales</taxon>
        <taxon>Cryptococcaceae</taxon>
        <taxon>Cryptococcus</taxon>
    </lineage>
</organism>
<protein>
    <recommendedName>
        <fullName evidence="10">SET domain-containing protein</fullName>
    </recommendedName>
</protein>
<keyword evidence="2" id="KW-0863">Zinc-finger</keyword>
<evidence type="ECO:0000313" key="9">
    <source>
        <dbReference type="Proteomes" id="UP000094043"/>
    </source>
</evidence>
<feature type="region of interest" description="Disordered" evidence="5">
    <location>
        <begin position="197"/>
        <end position="243"/>
    </location>
</feature>
<feature type="compositionally biased region" description="Basic and acidic residues" evidence="5">
    <location>
        <begin position="1093"/>
        <end position="1102"/>
    </location>
</feature>
<dbReference type="GO" id="GO:0070210">
    <property type="term" value="C:Rpd3L-Expanded complex"/>
    <property type="evidence" value="ECO:0007669"/>
    <property type="project" value="TreeGrafter"/>
</dbReference>
<keyword evidence="4" id="KW-0156">Chromatin regulator</keyword>
<evidence type="ECO:0000256" key="2">
    <source>
        <dbReference type="ARBA" id="ARBA00022771"/>
    </source>
</evidence>
<dbReference type="InterPro" id="IPR001965">
    <property type="entry name" value="Znf_PHD"/>
</dbReference>
<feature type="compositionally biased region" description="Pro residues" evidence="5">
    <location>
        <begin position="386"/>
        <end position="397"/>
    </location>
</feature>
<reference evidence="8" key="3">
    <citation type="submission" date="2024-01" db="EMBL/GenBank/DDBJ databases">
        <authorList>
            <person name="Coelho M.A."/>
            <person name="David-Palma M."/>
            <person name="Shea T."/>
            <person name="Sun S."/>
            <person name="Cuomo C.A."/>
            <person name="Heitman J."/>
        </authorList>
    </citation>
    <scope>NUCLEOTIDE SEQUENCE</scope>
    <source>
        <strain evidence="8">CBS 7841</strain>
    </source>
</reference>
<evidence type="ECO:0000256" key="3">
    <source>
        <dbReference type="ARBA" id="ARBA00022833"/>
    </source>
</evidence>
<dbReference type="GeneID" id="91088339"/>
<dbReference type="InterPro" id="IPR001214">
    <property type="entry name" value="SET_dom"/>
</dbReference>
<feature type="region of interest" description="Disordered" evidence="5">
    <location>
        <begin position="1063"/>
        <end position="1221"/>
    </location>
</feature>
<feature type="region of interest" description="Disordered" evidence="5">
    <location>
        <begin position="1449"/>
        <end position="1628"/>
    </location>
</feature>
<evidence type="ECO:0000256" key="4">
    <source>
        <dbReference type="ARBA" id="ARBA00022853"/>
    </source>
</evidence>
<feature type="compositionally biased region" description="Polar residues" evidence="5">
    <location>
        <begin position="1452"/>
        <end position="1496"/>
    </location>
</feature>
<evidence type="ECO:0008006" key="10">
    <source>
        <dbReference type="Google" id="ProtNLM"/>
    </source>
</evidence>
<dbReference type="PANTHER" id="PTHR46462">
    <property type="entry name" value="UPSET, ISOFORM A"/>
    <property type="match status" value="1"/>
</dbReference>
<keyword evidence="9" id="KW-1185">Reference proteome</keyword>
<feature type="domain" description="Zinc finger PHD-type" evidence="6">
    <location>
        <begin position="254"/>
        <end position="299"/>
    </location>
</feature>
<dbReference type="Gene3D" id="2.170.270.10">
    <property type="entry name" value="SET domain"/>
    <property type="match status" value="1"/>
</dbReference>
<feature type="region of interest" description="Disordered" evidence="5">
    <location>
        <begin position="1294"/>
        <end position="1323"/>
    </location>
</feature>
<sequence>MTDIATQPAIEAERPELADEAVELLLGISHVADTDSKQENMDADSKVKIQENTDVEVNVEQDTSMMTETEVDMVRVATPSLDLLTKAPIETKSTTDRPATLEEGVILGKVVNLKESITDPSKMPLEPIALHQPNACSVAKPFSYDSAFYPKSALSPNALESDPFDPVQRLANESNQRESEGHGEQGAEIVCEEERGFEMDQGQDQTESDEETHKDGHENQATISTLGRQKRKRSSTSDPSRPAHYLGLENTVIRCICRLSEDDGFTIQCDLCGAWEHGMCFGYASVDEAPDQFICELCDPRPVGSGFGGQLRIEEARRGVLERVERLKREKNAIRLDAKGASDKPRSKGKKRRLDSNSHAAVPEEEMPPPNKPKRGRQPSSKTRPKPPQPSPSPYPTLPDSSEEYFNVDPWAMEFIPIKENIVRGMAVRAILRGLYKEWIEEQEDEKVKAISNPSHLPSPTETGLIRLSPDSILSPPNFSPLAPPLPPIFLTGPSLTSLASPLVIKAISPSRQPSSFLPPTYHSHLTMKPVYSHPAIYGLFTPSPLCVGSFLGEYLGEIVEPKKYRRDPINQYAGLGVLKTHVRAVGPPVNLLLDARAYGNELRFARSGCHPNAVLRPIVYRTTSSEQIVQQVASNGNVRHEARSRVTATAKLQWGLFVSHPIPKNGEILLGWEWDDNHLVHSLSLLSPTITSSGHCGIPLALCRRTSNSKALSAKQAQALANRYEQVLKQHLGIFAGCGCPPDSGSCAFAQMMHFWKLVQCYEKSEDAEAIDGGWQEEEKGIDDEKEKKADLGPLVGGMRGWRKREVEICEMKRLMLGLNGFDKEQPDLGVNVNVDVDLDVDDRSIENERRNNGVNNIIRAALATRELDGEENIRSDMEEEEYEKMDVDHQNRTLSPSISDQKSISQHTRRQTGFPSASRSPPTSWIVPSSSLSPIISPRKHHTTFDSFPGGIPGEIQSEFSASTSEAENERDKDEKQANENGSESDATTLTLPRSAMSESSLCALSGSESETDAISDMALNQDESLKRHVIIPKSEEGDIGTNFEAARKTSSLPNTVTIMKERRLKEEDTGKSKLKKKHGKDRNGGTGKGRNLEVRDSVKNDTQVMTKSKHKGKQVIKMSRIIKSKEEEKRSVPAKRKQIRVYSESEDSSSSELEGKVAKNCKGFMKSTEDEKSKRISSEAQYNESSSTAHKPSEQNITAQPESTISLQSQPNDFISSQNNTVLPLAAASPSLSKFSSPANGLTPLPEMKEPTPIPEPPKKVSLSDYLKAHKFRKDKTNVESVTPIIGGANLPTSVEEQKEEKKPALGLKQGHGQRQGPTSGLNLFEHLPFSRLTPTAPSTPASPTPATSLPAAIPTTSLSMHPSSSAGPNYPTRPTVLTGGAFNYGTRSSLTATPTQSGESHSLAVAGTRVGAPTPPAPITSAMSGLSEVLSSNRDDTAYTSRAVLDEPSTSHTTHRISMSTPASRSPQYDSYDQRQASTSTITDTSRNPRNMSNSEERPRSPPSWSRLRERELYSRDSFPRNMRGRDEYRDGRPDARLPPPLASRDLPPHASNYSNHSTSYPKLTPRPVGLSSLGLPRAPPTGPKVPPNGPRFAPHTATGATGLGGEDEEALSQEGLRREGYGEGEGVFVDVDEERDEFKRLICKQLIVAISSNCE</sequence>
<evidence type="ECO:0000313" key="8">
    <source>
        <dbReference type="EMBL" id="WVN88914.1"/>
    </source>
</evidence>